<accession>A0A2A2HDL1</accession>
<name>A0A2A2HDL1_9EURY</name>
<dbReference type="Pfam" id="PF05239">
    <property type="entry name" value="PRC"/>
    <property type="match status" value="1"/>
</dbReference>
<feature type="region of interest" description="Disordered" evidence="1">
    <location>
        <begin position="157"/>
        <end position="180"/>
    </location>
</feature>
<dbReference type="OrthoDB" id="70897at2157"/>
<reference evidence="3 5" key="2">
    <citation type="journal article" date="2017" name="BMC Genomics">
        <title>Genomic analysis of methanogenic archaea reveals a shift towards energy conservation.</title>
        <authorList>
            <person name="Gilmore S.P."/>
            <person name="Henske J.K."/>
            <person name="Sexton J.A."/>
            <person name="Solomon K.V."/>
            <person name="Seppala S."/>
            <person name="Yoo J.I."/>
            <person name="Huyett L.M."/>
            <person name="Pressman A."/>
            <person name="Cogan J.Z."/>
            <person name="Kivenson V."/>
            <person name="Peng X."/>
            <person name="Tan Y."/>
            <person name="Valentine D.L."/>
            <person name="O'Malley M.A."/>
        </authorList>
    </citation>
    <scope>NUCLEOTIDE SEQUENCE [LARGE SCALE GENOMIC DNA]</scope>
    <source>
        <strain evidence="3 5">1R-7</strain>
    </source>
</reference>
<reference evidence="4 6" key="1">
    <citation type="submission" date="2016-04" db="EMBL/GenBank/DDBJ databases">
        <title>Genome sequence of Methanosphaera cuniculi DSM 4103.</title>
        <authorList>
            <person name="Poehlein A."/>
            <person name="Seedorf H."/>
            <person name="Daniel R."/>
        </authorList>
    </citation>
    <scope>NUCLEOTIDE SEQUENCE [LARGE SCALE GENOMIC DNA]</scope>
    <source>
        <strain evidence="4 6">DSM 4103</strain>
    </source>
</reference>
<protein>
    <submittedName>
        <fullName evidence="4">PRC-barrel domain protein</fullName>
    </submittedName>
</protein>
<proteinExistence type="predicted"/>
<dbReference type="EMBL" id="LWMS01000022">
    <property type="protein sequence ID" value="PWL08223.1"/>
    <property type="molecule type" value="Genomic_DNA"/>
</dbReference>
<evidence type="ECO:0000313" key="4">
    <source>
        <dbReference type="EMBL" id="PWL08223.1"/>
    </source>
</evidence>
<evidence type="ECO:0000313" key="5">
    <source>
        <dbReference type="Proteomes" id="UP000217528"/>
    </source>
</evidence>
<evidence type="ECO:0000256" key="1">
    <source>
        <dbReference type="SAM" id="MobiDB-lite"/>
    </source>
</evidence>
<dbReference type="Proteomes" id="UP000217528">
    <property type="component" value="Unassembled WGS sequence"/>
</dbReference>
<feature type="compositionally biased region" description="Acidic residues" evidence="1">
    <location>
        <begin position="164"/>
        <end position="180"/>
    </location>
</feature>
<dbReference type="InterPro" id="IPR027275">
    <property type="entry name" value="PRC-brl_dom"/>
</dbReference>
<gene>
    <name evidence="3" type="ORF">ASJ82_02660</name>
    <name evidence="4" type="ORF">MSCUN_08740</name>
</gene>
<dbReference type="RefSeq" id="WP_095608621.1">
    <property type="nucleotide sequence ID" value="NZ_CAUHCB010000007.1"/>
</dbReference>
<dbReference type="Gene3D" id="2.30.30.240">
    <property type="entry name" value="PRC-barrel domain"/>
    <property type="match status" value="2"/>
</dbReference>
<evidence type="ECO:0000313" key="6">
    <source>
        <dbReference type="Proteomes" id="UP000246004"/>
    </source>
</evidence>
<dbReference type="SUPFAM" id="SSF50346">
    <property type="entry name" value="PRC-barrel domain"/>
    <property type="match status" value="2"/>
</dbReference>
<feature type="domain" description="PRC-barrel" evidence="2">
    <location>
        <begin position="2"/>
        <end position="58"/>
    </location>
</feature>
<comment type="caution">
    <text evidence="3">The sequence shown here is derived from an EMBL/GenBank/DDBJ whole genome shotgun (WGS) entry which is preliminary data.</text>
</comment>
<evidence type="ECO:0000259" key="2">
    <source>
        <dbReference type="Pfam" id="PF05239"/>
    </source>
</evidence>
<sequence length="180" mass="20194">MNAKEILGMKIIDKDGKEVAKLADIRFNVKTYQVVDLYGSTGNPISKKYYEIDPKSIIAMGEYLLISETLDQLKENTLTKIPADDETSTINQGLEKTVIDKDGNIAGKVTNIEIAKDPLTVTDIIVEKQSFGKSKAKYEINKDDIVTNGDYIILNKTLSQEKVPEEDKDDETKEEDDDKE</sequence>
<dbReference type="EMBL" id="LMVN01000018">
    <property type="protein sequence ID" value="PAV07410.1"/>
    <property type="molecule type" value="Genomic_DNA"/>
</dbReference>
<organism evidence="3 5">
    <name type="scientific">Methanosphaera cuniculi</name>
    <dbReference type="NCBI Taxonomy" id="1077256"/>
    <lineage>
        <taxon>Archaea</taxon>
        <taxon>Methanobacteriati</taxon>
        <taxon>Methanobacteriota</taxon>
        <taxon>Methanomada group</taxon>
        <taxon>Methanobacteria</taxon>
        <taxon>Methanobacteriales</taxon>
        <taxon>Methanobacteriaceae</taxon>
        <taxon>Methanosphaera</taxon>
    </lineage>
</organism>
<keyword evidence="5" id="KW-1185">Reference proteome</keyword>
<dbReference type="AlphaFoldDB" id="A0A2A2HDL1"/>
<evidence type="ECO:0000313" key="3">
    <source>
        <dbReference type="EMBL" id="PAV07410.1"/>
    </source>
</evidence>
<dbReference type="Proteomes" id="UP000246004">
    <property type="component" value="Unassembled WGS sequence"/>
</dbReference>
<dbReference type="InterPro" id="IPR011033">
    <property type="entry name" value="PRC_barrel-like_sf"/>
</dbReference>